<feature type="non-terminal residue" evidence="1">
    <location>
        <position position="57"/>
    </location>
</feature>
<comment type="caution">
    <text evidence="1">The sequence shown here is derived from an EMBL/GenBank/DDBJ whole genome shotgun (WGS) entry which is preliminary data.</text>
</comment>
<evidence type="ECO:0000313" key="2">
    <source>
        <dbReference type="Proteomes" id="UP000823775"/>
    </source>
</evidence>
<organism evidence="1 2">
    <name type="scientific">Datura stramonium</name>
    <name type="common">Jimsonweed</name>
    <name type="synonym">Common thornapple</name>
    <dbReference type="NCBI Taxonomy" id="4076"/>
    <lineage>
        <taxon>Eukaryota</taxon>
        <taxon>Viridiplantae</taxon>
        <taxon>Streptophyta</taxon>
        <taxon>Embryophyta</taxon>
        <taxon>Tracheophyta</taxon>
        <taxon>Spermatophyta</taxon>
        <taxon>Magnoliopsida</taxon>
        <taxon>eudicotyledons</taxon>
        <taxon>Gunneridae</taxon>
        <taxon>Pentapetalae</taxon>
        <taxon>asterids</taxon>
        <taxon>lamiids</taxon>
        <taxon>Solanales</taxon>
        <taxon>Solanaceae</taxon>
        <taxon>Solanoideae</taxon>
        <taxon>Datureae</taxon>
        <taxon>Datura</taxon>
    </lineage>
</organism>
<name>A0ABS8Y546_DATST</name>
<protein>
    <submittedName>
        <fullName evidence="1">Uncharacterized protein</fullName>
    </submittedName>
</protein>
<gene>
    <name evidence="1" type="ORF">HAX54_027259</name>
</gene>
<dbReference type="EMBL" id="JACEIK010033012">
    <property type="protein sequence ID" value="MCE5166811.1"/>
    <property type="molecule type" value="Genomic_DNA"/>
</dbReference>
<dbReference type="Proteomes" id="UP000823775">
    <property type="component" value="Unassembled WGS sequence"/>
</dbReference>
<accession>A0ABS8Y546</accession>
<keyword evidence="2" id="KW-1185">Reference proteome</keyword>
<sequence length="57" mass="6466">MEGGEVVGAVMAGGVRGWRFSGCHLVVVSRQNSEGEEERKRQVCWVRREMKEDDDVE</sequence>
<reference evidence="1 2" key="1">
    <citation type="journal article" date="2021" name="BMC Genomics">
        <title>Datura genome reveals duplications of psychoactive alkaloid biosynthetic genes and high mutation rate following tissue culture.</title>
        <authorList>
            <person name="Rajewski A."/>
            <person name="Carter-House D."/>
            <person name="Stajich J."/>
            <person name="Litt A."/>
        </authorList>
    </citation>
    <scope>NUCLEOTIDE SEQUENCE [LARGE SCALE GENOMIC DNA]</scope>
    <source>
        <strain evidence="1">AR-01</strain>
    </source>
</reference>
<evidence type="ECO:0000313" key="1">
    <source>
        <dbReference type="EMBL" id="MCE5166811.1"/>
    </source>
</evidence>
<proteinExistence type="predicted"/>